<gene>
    <name evidence="8" type="ORF">OKIOD_LOCUS3735</name>
</gene>
<protein>
    <submittedName>
        <fullName evidence="8">Oidioi.mRNA.OKI2018_I69.PAR.g12177.t1.cds</fullName>
    </submittedName>
</protein>
<dbReference type="SUPFAM" id="SSF48508">
    <property type="entry name" value="Nuclear receptor ligand-binding domain"/>
    <property type="match status" value="1"/>
</dbReference>
<keyword evidence="6" id="KW-0175">Coiled coil</keyword>
<accession>A0ABN7S4G5</accession>
<evidence type="ECO:0000256" key="2">
    <source>
        <dbReference type="ARBA" id="ARBA00023015"/>
    </source>
</evidence>
<dbReference type="InterPro" id="IPR001452">
    <property type="entry name" value="SH3_domain"/>
</dbReference>
<dbReference type="Pfam" id="PF07653">
    <property type="entry name" value="SH3_2"/>
    <property type="match status" value="1"/>
</dbReference>
<dbReference type="PROSITE" id="PS50002">
    <property type="entry name" value="SH3"/>
    <property type="match status" value="1"/>
</dbReference>
<evidence type="ECO:0000256" key="1">
    <source>
        <dbReference type="ARBA" id="ARBA00022443"/>
    </source>
</evidence>
<evidence type="ECO:0000256" key="4">
    <source>
        <dbReference type="ARBA" id="ARBA00023170"/>
    </source>
</evidence>
<feature type="domain" description="SH3" evidence="7">
    <location>
        <begin position="583"/>
        <end position="650"/>
    </location>
</feature>
<evidence type="ECO:0000256" key="6">
    <source>
        <dbReference type="SAM" id="Coils"/>
    </source>
</evidence>
<evidence type="ECO:0000313" key="8">
    <source>
        <dbReference type="EMBL" id="CAG5089329.1"/>
    </source>
</evidence>
<reference evidence="8 9" key="1">
    <citation type="submission" date="2021-04" db="EMBL/GenBank/DDBJ databases">
        <authorList>
            <person name="Bliznina A."/>
        </authorList>
    </citation>
    <scope>NUCLEOTIDE SEQUENCE [LARGE SCALE GENOMIC DNA]</scope>
</reference>
<evidence type="ECO:0000256" key="5">
    <source>
        <dbReference type="PROSITE-ProRule" id="PRU00192"/>
    </source>
</evidence>
<evidence type="ECO:0000313" key="9">
    <source>
        <dbReference type="Proteomes" id="UP001158576"/>
    </source>
</evidence>
<dbReference type="PANTHER" id="PTHR14234:SF19">
    <property type="entry name" value="RIM-BINDING PROTEIN, ISOFORM F"/>
    <property type="match status" value="1"/>
</dbReference>
<keyword evidence="1 5" id="KW-0728">SH3 domain</keyword>
<dbReference type="InterPro" id="IPR036028">
    <property type="entry name" value="SH3-like_dom_sf"/>
</dbReference>
<organism evidence="8 9">
    <name type="scientific">Oikopleura dioica</name>
    <name type="common">Tunicate</name>
    <dbReference type="NCBI Taxonomy" id="34765"/>
    <lineage>
        <taxon>Eukaryota</taxon>
        <taxon>Metazoa</taxon>
        <taxon>Chordata</taxon>
        <taxon>Tunicata</taxon>
        <taxon>Appendicularia</taxon>
        <taxon>Copelata</taxon>
        <taxon>Oikopleuridae</taxon>
        <taxon>Oikopleura</taxon>
    </lineage>
</organism>
<dbReference type="Gene3D" id="1.10.565.10">
    <property type="entry name" value="Retinoid X Receptor"/>
    <property type="match status" value="1"/>
</dbReference>
<sequence length="650" mass="74075">MPMRSNTAADRAQMLSICQHCRLAKCRQAGMKDEYVHNLRFGRIERKSRKLHGNGNFRSVLDPGQANLLDLFQSFWKIYRNFSNIPQSPGVLTPGQMRKMSQLDRFEAQLTQIERPEVPHPVPGDKLSYINYIKNVLTVHVKIAEKLLEFIPEFRTISPETRHYCMRFGSLEMSMARGACNRSLNDESENDTKKLSITGKGLTTDHLKNLGMTSGLVDGMMEVTQAMRGYKGDEIEWALVGGMCLFNLDRDSNVFKPTMEEKHQIETIQKELERKVDELAAENRELLTFVDESVRIAEEFKQKAFLMGESLEKDAQLIYARALYDHSSRDHQELSLSKDEIIIIEGNIDDDGFYSAKNFKKQSGLKESFSLLSGPSISTVLQNSAELIRVLELQSDDQTVLKVSKPISLTEREPLPFKIVPSTTSARVILPEMENDFHLHLRASSFQQIVTLQKGTKEHEFKDLSEETSYTIVFGGYSYVFTTVKRETLSSYSSGETDEIIPQLKNLRGCLEGNLLTIEWDEYENAKEYKLYTRDGTELVGTVKEGNATSLEINYDVNTEAQQALYMDVTNIKGFSSLKTKIPITMIVRALFDYIPETMSPNSDYTRELAFSENEVLSVRLPVDKDGFYFGEKLENKMRGLVPSNFVQPI</sequence>
<proteinExistence type="predicted"/>
<dbReference type="SUPFAM" id="SSF57716">
    <property type="entry name" value="Glucocorticoid receptor-like (DNA-binding domain)"/>
    <property type="match status" value="1"/>
</dbReference>
<dbReference type="Proteomes" id="UP001158576">
    <property type="component" value="Chromosome PAR"/>
</dbReference>
<dbReference type="EMBL" id="OU015568">
    <property type="protein sequence ID" value="CAG5089329.1"/>
    <property type="molecule type" value="Genomic_DNA"/>
</dbReference>
<dbReference type="SMART" id="SM00326">
    <property type="entry name" value="SH3"/>
    <property type="match status" value="2"/>
</dbReference>
<keyword evidence="3" id="KW-0804">Transcription</keyword>
<dbReference type="InterPro" id="IPR040325">
    <property type="entry name" value="RIMBP1/2/3"/>
</dbReference>
<keyword evidence="2" id="KW-0805">Transcription regulation</keyword>
<dbReference type="Gene3D" id="2.30.30.40">
    <property type="entry name" value="SH3 Domains"/>
    <property type="match status" value="2"/>
</dbReference>
<dbReference type="CDD" id="cd11851">
    <property type="entry name" value="SH3_RIM-BP"/>
    <property type="match status" value="1"/>
</dbReference>
<dbReference type="SUPFAM" id="SSF50044">
    <property type="entry name" value="SH3-domain"/>
    <property type="match status" value="2"/>
</dbReference>
<feature type="coiled-coil region" evidence="6">
    <location>
        <begin position="262"/>
        <end position="289"/>
    </location>
</feature>
<keyword evidence="4" id="KW-0675">Receptor</keyword>
<evidence type="ECO:0000259" key="7">
    <source>
        <dbReference type="PROSITE" id="PS50002"/>
    </source>
</evidence>
<dbReference type="InterPro" id="IPR035500">
    <property type="entry name" value="NHR-like_dom_sf"/>
</dbReference>
<keyword evidence="9" id="KW-1185">Reference proteome</keyword>
<dbReference type="PANTHER" id="PTHR14234">
    <property type="entry name" value="RIM BINDING PROTEIN-RELATED"/>
    <property type="match status" value="1"/>
</dbReference>
<name>A0ABN7S4G5_OIKDI</name>
<evidence type="ECO:0000256" key="3">
    <source>
        <dbReference type="ARBA" id="ARBA00023163"/>
    </source>
</evidence>